<evidence type="ECO:0000313" key="2">
    <source>
        <dbReference type="Proteomes" id="UP000189513"/>
    </source>
</evidence>
<dbReference type="Proteomes" id="UP000189513">
    <property type="component" value="Unassembled WGS sequence"/>
</dbReference>
<evidence type="ECO:0000313" key="1">
    <source>
        <dbReference type="EMBL" id="ONH66389.1"/>
    </source>
</evidence>
<protein>
    <submittedName>
        <fullName evidence="1">Uncharacterized protein</fullName>
    </submittedName>
</protein>
<reference evidence="2" key="1">
    <citation type="journal article" date="2017" name="Genome Announc.">
        <title>Genome sequences of Cyberlindnera fabianii 65, Pichia kudriavzevii 129, and Saccharomyces cerevisiae 131 isolated from fermented masau fruits in Zimbabwe.</title>
        <authorList>
            <person name="van Rijswijck I.M.H."/>
            <person name="Derks M.F.L."/>
            <person name="Abee T."/>
            <person name="de Ridder D."/>
            <person name="Smid E.J."/>
        </authorList>
    </citation>
    <scope>NUCLEOTIDE SEQUENCE [LARGE SCALE GENOMIC DNA]</scope>
    <source>
        <strain evidence="2">65</strain>
    </source>
</reference>
<proteinExistence type="predicted"/>
<comment type="caution">
    <text evidence="1">The sequence shown here is derived from an EMBL/GenBank/DDBJ whole genome shotgun (WGS) entry which is preliminary data.</text>
</comment>
<sequence>MASSSQPLNFLPDSQFIIPMAPVQQHTFAQPQPQPQHHQFATLPGQFPNFPLSQPTASQPTLSQTMTPQVLANTTTSSTAFDMSQLDYLSQILDPVRESESFIQKPEKKCGSITMDDLDAMTDAEINDLLKEKIKDINFINFVERIESCLKTIQD</sequence>
<name>A0A1V2L396_CYBFA</name>
<organism evidence="1 2">
    <name type="scientific">Cyberlindnera fabianii</name>
    <name type="common">Yeast</name>
    <name type="synonym">Hansenula fabianii</name>
    <dbReference type="NCBI Taxonomy" id="36022"/>
    <lineage>
        <taxon>Eukaryota</taxon>
        <taxon>Fungi</taxon>
        <taxon>Dikarya</taxon>
        <taxon>Ascomycota</taxon>
        <taxon>Saccharomycotina</taxon>
        <taxon>Saccharomycetes</taxon>
        <taxon>Phaffomycetales</taxon>
        <taxon>Phaffomycetaceae</taxon>
        <taxon>Cyberlindnera</taxon>
    </lineage>
</organism>
<dbReference type="AlphaFoldDB" id="A0A1V2L396"/>
<dbReference type="VEuPathDB" id="FungiDB:BON22_3678"/>
<keyword evidence="2" id="KW-1185">Reference proteome</keyword>
<accession>A0A1V2L396</accession>
<dbReference type="EMBL" id="MPUK01000007">
    <property type="protein sequence ID" value="ONH66389.1"/>
    <property type="molecule type" value="Genomic_DNA"/>
</dbReference>
<gene>
    <name evidence="1" type="ORF">BON22_3678</name>
</gene>